<dbReference type="Proteomes" id="UP000663829">
    <property type="component" value="Unassembled WGS sequence"/>
</dbReference>
<comment type="caution">
    <text evidence="1">The sequence shown here is derived from an EMBL/GenBank/DDBJ whole genome shotgun (WGS) entry which is preliminary data.</text>
</comment>
<gene>
    <name evidence="1" type="ORF">GPM918_LOCUS22062</name>
    <name evidence="2" type="ORF">SRO942_LOCUS22060</name>
</gene>
<organism evidence="1 3">
    <name type="scientific">Didymodactylos carnosus</name>
    <dbReference type="NCBI Taxonomy" id="1234261"/>
    <lineage>
        <taxon>Eukaryota</taxon>
        <taxon>Metazoa</taxon>
        <taxon>Spiralia</taxon>
        <taxon>Gnathifera</taxon>
        <taxon>Rotifera</taxon>
        <taxon>Eurotatoria</taxon>
        <taxon>Bdelloidea</taxon>
        <taxon>Philodinida</taxon>
        <taxon>Philodinidae</taxon>
        <taxon>Didymodactylos</taxon>
    </lineage>
</organism>
<proteinExistence type="predicted"/>
<sequence length="91" mass="10494">MQPPAFCRGGPVYVILHRLKTVDISQETDVNYSSILGEKHLLNDLLNKLSREMNQYTTFNLTLPNERPIYQVDEKHSNRCIRSSDGSEDIE</sequence>
<evidence type="ECO:0000313" key="1">
    <source>
        <dbReference type="EMBL" id="CAF1168661.1"/>
    </source>
</evidence>
<evidence type="ECO:0000313" key="2">
    <source>
        <dbReference type="EMBL" id="CAF3932386.1"/>
    </source>
</evidence>
<name>A0A814U135_9BILA</name>
<evidence type="ECO:0000313" key="3">
    <source>
        <dbReference type="Proteomes" id="UP000663829"/>
    </source>
</evidence>
<accession>A0A814U135</accession>
<keyword evidence="3" id="KW-1185">Reference proteome</keyword>
<dbReference type="Proteomes" id="UP000681722">
    <property type="component" value="Unassembled WGS sequence"/>
</dbReference>
<dbReference type="EMBL" id="CAJOBC010007441">
    <property type="protein sequence ID" value="CAF3932386.1"/>
    <property type="molecule type" value="Genomic_DNA"/>
</dbReference>
<dbReference type="EMBL" id="CAJNOQ010007440">
    <property type="protein sequence ID" value="CAF1168661.1"/>
    <property type="molecule type" value="Genomic_DNA"/>
</dbReference>
<reference evidence="1" key="1">
    <citation type="submission" date="2021-02" db="EMBL/GenBank/DDBJ databases">
        <authorList>
            <person name="Nowell W R."/>
        </authorList>
    </citation>
    <scope>NUCLEOTIDE SEQUENCE</scope>
</reference>
<dbReference type="AlphaFoldDB" id="A0A814U135"/>
<protein>
    <submittedName>
        <fullName evidence="1">Uncharacterized protein</fullName>
    </submittedName>
</protein>